<evidence type="ECO:0000313" key="1">
    <source>
        <dbReference type="EMBL" id="SPD68398.1"/>
    </source>
</evidence>
<reference evidence="1 2" key="1">
    <citation type="submission" date="2018-01" db="EMBL/GenBank/DDBJ databases">
        <authorList>
            <person name="Clerissi C."/>
        </authorList>
    </citation>
    <scope>NUCLEOTIDE SEQUENCE [LARGE SCALE GENOMIC DNA]</scope>
    <source>
        <strain evidence="1">Cupriavidus taiwanensis SWF 66322</strain>
        <plasmid evidence="2">cbm2636_mp</plasmid>
    </source>
</reference>
<protein>
    <submittedName>
        <fullName evidence="1">Uncharacterized protein</fullName>
    </submittedName>
</protein>
<proteinExistence type="predicted"/>
<dbReference type="Proteomes" id="UP000254259">
    <property type="component" value="Plasmid CBM2636_mp"/>
</dbReference>
<gene>
    <name evidence="1" type="ORF">CBM2636_MP21248</name>
</gene>
<dbReference type="AlphaFoldDB" id="A0A9Q7XRV9"/>
<keyword evidence="1" id="KW-0614">Plasmid</keyword>
<accession>A0A9Q7XRV9</accession>
<organism evidence="1 2">
    <name type="scientific">Cupriavidus taiwanensis</name>
    <dbReference type="NCBI Taxonomy" id="164546"/>
    <lineage>
        <taxon>Bacteria</taxon>
        <taxon>Pseudomonadati</taxon>
        <taxon>Pseudomonadota</taxon>
        <taxon>Betaproteobacteria</taxon>
        <taxon>Burkholderiales</taxon>
        <taxon>Burkholderiaceae</taxon>
        <taxon>Cupriavidus</taxon>
    </lineage>
</organism>
<evidence type="ECO:0000313" key="2">
    <source>
        <dbReference type="Proteomes" id="UP000254259"/>
    </source>
</evidence>
<name>A0A9Q7XRV9_9BURK</name>
<sequence>MRLAQPARLNIERHIRPSRPYHVNAI</sequence>
<dbReference type="EMBL" id="LT984814">
    <property type="protein sequence ID" value="SPD68398.1"/>
    <property type="molecule type" value="Genomic_DNA"/>
</dbReference>
<geneLocation type="plasmid" evidence="2">
    <name>cbm2636_mp</name>
</geneLocation>